<evidence type="ECO:0000313" key="2">
    <source>
        <dbReference type="EMBL" id="GCD62823.1"/>
    </source>
</evidence>
<organism evidence="2 3">
    <name type="scientific">Acetobacter pasteurianus NBRC 3278</name>
    <dbReference type="NCBI Taxonomy" id="1226660"/>
    <lineage>
        <taxon>Bacteria</taxon>
        <taxon>Pseudomonadati</taxon>
        <taxon>Pseudomonadota</taxon>
        <taxon>Alphaproteobacteria</taxon>
        <taxon>Acetobacterales</taxon>
        <taxon>Acetobacteraceae</taxon>
        <taxon>Acetobacter</taxon>
    </lineage>
</organism>
<accession>A0A401X508</accession>
<dbReference type="Gene3D" id="3.40.50.200">
    <property type="entry name" value="Peptidase S8/S53 domain"/>
    <property type="match status" value="1"/>
</dbReference>
<dbReference type="InterPro" id="IPR034074">
    <property type="entry name" value="Y4bN_pept_dom"/>
</dbReference>
<dbReference type="RefSeq" id="WP_124297204.1">
    <property type="nucleotide sequence ID" value="NZ_BDEV01000076.1"/>
</dbReference>
<keyword evidence="3" id="KW-1185">Reference proteome</keyword>
<dbReference type="EMBL" id="BDEV01000076">
    <property type="protein sequence ID" value="GCD62823.1"/>
    <property type="molecule type" value="Genomic_DNA"/>
</dbReference>
<name>A0A401X508_ACEPA</name>
<dbReference type="CDD" id="cd04847">
    <property type="entry name" value="Peptidases_S8_Subtilisin_like_2"/>
    <property type="match status" value="1"/>
</dbReference>
<dbReference type="GO" id="GO:0004252">
    <property type="term" value="F:serine-type endopeptidase activity"/>
    <property type="evidence" value="ECO:0007669"/>
    <property type="project" value="InterPro"/>
</dbReference>
<evidence type="ECO:0000313" key="3">
    <source>
        <dbReference type="Proteomes" id="UP000287385"/>
    </source>
</evidence>
<evidence type="ECO:0000259" key="1">
    <source>
        <dbReference type="Pfam" id="PF00082"/>
    </source>
</evidence>
<dbReference type="SUPFAM" id="SSF52743">
    <property type="entry name" value="Subtilisin-like"/>
    <property type="match status" value="1"/>
</dbReference>
<protein>
    <recommendedName>
        <fullName evidence="1">Peptidase S8/S53 domain-containing protein</fullName>
    </recommendedName>
</protein>
<proteinExistence type="predicted"/>
<dbReference type="Proteomes" id="UP000287385">
    <property type="component" value="Unassembled WGS sequence"/>
</dbReference>
<dbReference type="InterPro" id="IPR036852">
    <property type="entry name" value="Peptidase_S8/S53_dom_sf"/>
</dbReference>
<comment type="caution">
    <text evidence="2">The sequence shown here is derived from an EMBL/GenBank/DDBJ whole genome shotgun (WGS) entry which is preliminary data.</text>
</comment>
<feature type="domain" description="Peptidase S8/S53" evidence="1">
    <location>
        <begin position="348"/>
        <end position="610"/>
    </location>
</feature>
<dbReference type="GO" id="GO:0006508">
    <property type="term" value="P:proteolysis"/>
    <property type="evidence" value="ECO:0007669"/>
    <property type="project" value="InterPro"/>
</dbReference>
<gene>
    <name evidence="2" type="ORF">NBRC3278_1916</name>
</gene>
<dbReference type="AlphaFoldDB" id="A0A401X508"/>
<dbReference type="InterPro" id="IPR000209">
    <property type="entry name" value="Peptidase_S8/S53_dom"/>
</dbReference>
<reference evidence="2 3" key="1">
    <citation type="submission" date="2016-06" db="EMBL/GenBank/DDBJ databases">
        <title>Acetobacter pasteurianus NBRC 3278 whole genome sequencing project.</title>
        <authorList>
            <person name="Matsutani M."/>
            <person name="Shiwa Y."/>
            <person name="Okamoto-Kainuma A."/>
            <person name="Ishikawa M."/>
            <person name="Koizumi Y."/>
            <person name="Yoshikawa H."/>
            <person name="Yakushi T."/>
            <person name="Matsushita K."/>
        </authorList>
    </citation>
    <scope>NUCLEOTIDE SEQUENCE [LARGE SCALE GENOMIC DNA]</scope>
    <source>
        <strain evidence="2 3">NBRC 3278</strain>
    </source>
</reference>
<dbReference type="Pfam" id="PF00082">
    <property type="entry name" value="Peptidase_S8"/>
    <property type="match status" value="1"/>
</dbReference>
<sequence>MASPIQIVLNPENFEEARESGGGGGRKDFYAKRDREFSAHKAALMGQIDTISGVLASQSQGPIGYVKVTLKKEAWAKSHRPVGALFRPDRVPVVGGGDLGVMIVEGSPSGLAQVKTEIAKAETQTRMRLDDKTGKEVPHPSVQKSETGAIERLDLYGASDKRRFSVEEAVAWLSKPLTGSAYEVELFNVLPPRSEWDRLDASHRRLVESFIQGFISLGYSMSVERLPSWQHRLPVLAVRLDQAGDGAVLRLTGPTTERRELAPFDSDIQRHTQLLEFLDNHPLVRRIELPGMVVRSEQLSASNRARPTHMDLPVRDTRRTHPRIGIIDGGISPALADWVIDRWDILADEDKDLSHGTFIGGLAVAGASLNGTETCPEPDGAELIDLAIFPNQQKATAFPSYYAGGLPQFFDELDASVADARARFGVRVFNMSLNIPQPTAPDRYSPHAIRLDRIAEENNAVVFVSAGNIQPQDMRPEWPADPSTALSNLAIARNDNLLLPAESARNVTVAALNPPGANGCLPFAPARYSRRGPGLRSGVKPDLAHVGGSGTPHSILGHGLFSVLPDGTIVDGCGTSYAAPLVAKTAAVLDHAIEGEVSRETLIGLLVHNAEIPQPLRPKPLLPVARHLVGFGMPPSAQQILETDDHSITLVFASRIQLGQQINFRFSWPASLVTPEGKCRGHAKLTLVSTPPLDARFGSEFVRVNVNATLQQEQEKGWKGRLDPLYLPSTRTSPAVESVLIEHDLKWSPVKVFEKTFARGVGPSSNWRLFVEYLTRAGEIMPEGGVPFTAILTISDPGGEGAVFNDMRQSLQAIGTQIADIRTAARITPRV</sequence>